<dbReference type="InterPro" id="IPR006680">
    <property type="entry name" value="Amidohydro-rel"/>
</dbReference>
<dbReference type="PANTHER" id="PTHR43135:SF3">
    <property type="entry name" value="ALPHA-D-RIBOSE 1-METHYLPHOSPHONATE 5-TRIPHOSPHATE DIPHOSPHATASE"/>
    <property type="match status" value="1"/>
</dbReference>
<feature type="signal peptide" evidence="1">
    <location>
        <begin position="1"/>
        <end position="20"/>
    </location>
</feature>
<sequence length="461" mass="47197">MSPRLLLACALLTACAASPAAPPVPAAVCPVPDRDAPVVRASDMSPKTADAEALLLRNARLIDGSGGPPQVGVDVLVTGGRISGIGKGLQAPEGAAVIDLGGRTLLPGLIDAHTHLLGEMAPTHAESVMRDVQESDADRALRGVAHARATLLAGFTTVRDVGGTFAIRSLRDAIADGRVSGPRIVAANHAIGITGGHCDDTNGLRPDVFGGPPDFRAGIADGPDEVRKAVRHQIKLGADVIKVCATGGVLSSGDGAGDSQLTVAELTAIVEEAGRAGRKVAAHAHGTEGIKDAVRAGVHSIEHGSLLDAEAIALMKKKGTFLVPTVYVGRVIEQAADGGKLAPDSAAKARFIAPRMRDSFARAVKAGVKIAFGTDAGVFPHGDNAREFSVMVDLGMAPKDAIVAATRSAAELLGLRDLGQVKPGFIADLVVVDGDPLADIRVLERPALVVQGGRPVRPPAW</sequence>
<evidence type="ECO:0000313" key="3">
    <source>
        <dbReference type="EMBL" id="MDC0669900.1"/>
    </source>
</evidence>
<organism evidence="3 4">
    <name type="scientific">Nannocystis radixulma</name>
    <dbReference type="NCBI Taxonomy" id="2995305"/>
    <lineage>
        <taxon>Bacteria</taxon>
        <taxon>Pseudomonadati</taxon>
        <taxon>Myxococcota</taxon>
        <taxon>Polyangia</taxon>
        <taxon>Nannocystales</taxon>
        <taxon>Nannocystaceae</taxon>
        <taxon>Nannocystis</taxon>
    </lineage>
</organism>
<protein>
    <submittedName>
        <fullName evidence="3">Amidohydrolase family protein</fullName>
    </submittedName>
</protein>
<dbReference type="PANTHER" id="PTHR43135">
    <property type="entry name" value="ALPHA-D-RIBOSE 1-METHYLPHOSPHONATE 5-TRIPHOSPHATE DIPHOSPHATASE"/>
    <property type="match status" value="1"/>
</dbReference>
<feature type="chain" id="PRO_5046746441" evidence="1">
    <location>
        <begin position="21"/>
        <end position="461"/>
    </location>
</feature>
<reference evidence="3 4" key="1">
    <citation type="submission" date="2022-11" db="EMBL/GenBank/DDBJ databases">
        <title>Minimal conservation of predation-associated metabolite biosynthetic gene clusters underscores biosynthetic potential of Myxococcota including descriptions for ten novel species: Archangium lansinium sp. nov., Myxococcus landrumus sp. nov., Nannocystis bai.</title>
        <authorList>
            <person name="Ahearne A."/>
            <person name="Stevens C."/>
            <person name="Dowd S."/>
        </authorList>
    </citation>
    <scope>NUCLEOTIDE SEQUENCE [LARGE SCALE GENOMIC DNA]</scope>
    <source>
        <strain evidence="3 4">NCELM</strain>
    </source>
</reference>
<evidence type="ECO:0000259" key="2">
    <source>
        <dbReference type="Pfam" id="PF01979"/>
    </source>
</evidence>
<dbReference type="InterPro" id="IPR057744">
    <property type="entry name" value="OTAase-like"/>
</dbReference>
<gene>
    <name evidence="3" type="ORF">POL58_19250</name>
</gene>
<proteinExistence type="predicted"/>
<dbReference type="EMBL" id="JAQNDN010000010">
    <property type="protein sequence ID" value="MDC0669900.1"/>
    <property type="molecule type" value="Genomic_DNA"/>
</dbReference>
<dbReference type="RefSeq" id="WP_271999702.1">
    <property type="nucleotide sequence ID" value="NZ_JAQNDN010000010.1"/>
</dbReference>
<comment type="caution">
    <text evidence="3">The sequence shown here is derived from an EMBL/GenBank/DDBJ whole genome shotgun (WGS) entry which is preliminary data.</text>
</comment>
<dbReference type="CDD" id="cd01299">
    <property type="entry name" value="Met_dep_hydrolase_A"/>
    <property type="match status" value="1"/>
</dbReference>
<accession>A0ABT5B703</accession>
<dbReference type="PROSITE" id="PS51257">
    <property type="entry name" value="PROKAR_LIPOPROTEIN"/>
    <property type="match status" value="1"/>
</dbReference>
<evidence type="ECO:0000256" key="1">
    <source>
        <dbReference type="SAM" id="SignalP"/>
    </source>
</evidence>
<dbReference type="Pfam" id="PF01979">
    <property type="entry name" value="Amidohydro_1"/>
    <property type="match status" value="1"/>
</dbReference>
<dbReference type="Proteomes" id="UP001217838">
    <property type="component" value="Unassembled WGS sequence"/>
</dbReference>
<dbReference type="SUPFAM" id="SSF51556">
    <property type="entry name" value="Metallo-dependent hydrolases"/>
    <property type="match status" value="1"/>
</dbReference>
<dbReference type="Gene3D" id="3.20.20.140">
    <property type="entry name" value="Metal-dependent hydrolases"/>
    <property type="match status" value="1"/>
</dbReference>
<feature type="domain" description="Amidohydrolase-related" evidence="2">
    <location>
        <begin position="104"/>
        <end position="454"/>
    </location>
</feature>
<dbReference type="Gene3D" id="2.30.40.10">
    <property type="entry name" value="Urease, subunit C, domain 1"/>
    <property type="match status" value="1"/>
</dbReference>
<keyword evidence="1" id="KW-0732">Signal</keyword>
<evidence type="ECO:0000313" key="4">
    <source>
        <dbReference type="Proteomes" id="UP001217838"/>
    </source>
</evidence>
<keyword evidence="4" id="KW-1185">Reference proteome</keyword>
<dbReference type="InterPro" id="IPR051781">
    <property type="entry name" value="Metallo-dep_Hydrolase"/>
</dbReference>
<name>A0ABT5B703_9BACT</name>
<dbReference type="SUPFAM" id="SSF51338">
    <property type="entry name" value="Composite domain of metallo-dependent hydrolases"/>
    <property type="match status" value="1"/>
</dbReference>
<dbReference type="InterPro" id="IPR011059">
    <property type="entry name" value="Metal-dep_hydrolase_composite"/>
</dbReference>
<dbReference type="InterPro" id="IPR032466">
    <property type="entry name" value="Metal_Hydrolase"/>
</dbReference>